<dbReference type="RefSeq" id="WP_264400197.1">
    <property type="nucleotide sequence ID" value="NZ_CP062152.1"/>
</dbReference>
<dbReference type="AlphaFoldDB" id="A0AA46Z9G3"/>
<keyword evidence="1" id="KW-0614">Plasmid</keyword>
<protein>
    <submittedName>
        <fullName evidence="1">Uncharacterized protein</fullName>
    </submittedName>
</protein>
<proteinExistence type="predicted"/>
<evidence type="ECO:0000313" key="2">
    <source>
        <dbReference type="Proteomes" id="UP001163036"/>
    </source>
</evidence>
<dbReference type="EMBL" id="CP097357">
    <property type="protein sequence ID" value="UYV29725.1"/>
    <property type="molecule type" value="Genomic_DNA"/>
</dbReference>
<evidence type="ECO:0000313" key="1">
    <source>
        <dbReference type="EMBL" id="UYV29725.1"/>
    </source>
</evidence>
<gene>
    <name evidence="1" type="ORF">M5598_27485</name>
</gene>
<reference evidence="1" key="1">
    <citation type="submission" date="2022-05" db="EMBL/GenBank/DDBJ databases">
        <title>Megaplasmid of Vibrio parahaemolyticus.</title>
        <authorList>
            <person name="Strauch E."/>
            <person name="Borowiak M."/>
        </authorList>
    </citation>
    <scope>NUCLEOTIDE SEQUENCE</scope>
    <source>
        <strain evidence="1">16-VB00198</strain>
        <plasmid evidence="1">pVP-16-VB00198-1</plasmid>
    </source>
</reference>
<sequence length="156" mass="17830">MKNIKQAALSFHSLDEEQKDYVFDSLYNQGIEEEALEEYAEKVFSEEVQHLLNKFTSKICIYRGMMLSKSAIDELHSSEDVGIHWTIEEIIARKWNPSTNDHPKFGDIRVILKGYVEPNDICIAQTAVNGLVSGYEGEITLKQGITPKELYCEVIE</sequence>
<name>A0AA46Z9G3_VIBPH</name>
<geneLocation type="plasmid" evidence="1 2">
    <name>pVP-16-VB00198-1</name>
</geneLocation>
<organism evidence="1 2">
    <name type="scientific">Vibrio parahaemolyticus</name>
    <dbReference type="NCBI Taxonomy" id="670"/>
    <lineage>
        <taxon>Bacteria</taxon>
        <taxon>Pseudomonadati</taxon>
        <taxon>Pseudomonadota</taxon>
        <taxon>Gammaproteobacteria</taxon>
        <taxon>Vibrionales</taxon>
        <taxon>Vibrionaceae</taxon>
        <taxon>Vibrio</taxon>
    </lineage>
</organism>
<accession>A0AA46Z9G3</accession>
<dbReference type="Proteomes" id="UP001163036">
    <property type="component" value="Plasmid pVP-16-VB00198-1"/>
</dbReference>